<reference evidence="1 2" key="1">
    <citation type="submission" date="2014-09" db="EMBL/GenBank/DDBJ databases">
        <authorList>
            <person name="Magalhaes I.L.F."/>
            <person name="Oliveira U."/>
            <person name="Santos F.R."/>
            <person name="Vidigal T.H.D.A."/>
            <person name="Brescovit A.D."/>
            <person name="Santos A.J."/>
        </authorList>
    </citation>
    <scope>NUCLEOTIDE SEQUENCE [LARGE SCALE GENOMIC DNA]</scope>
</reference>
<proteinExistence type="predicted"/>
<name>A0A0P1BL24_9BASI</name>
<evidence type="ECO:0000313" key="2">
    <source>
        <dbReference type="Proteomes" id="UP000054845"/>
    </source>
</evidence>
<dbReference type="EMBL" id="CCYA01000391">
    <property type="protein sequence ID" value="CEH16851.1"/>
    <property type="molecule type" value="Genomic_DNA"/>
</dbReference>
<protein>
    <submittedName>
        <fullName evidence="1">Uncharacterized protein</fullName>
    </submittedName>
</protein>
<dbReference type="Proteomes" id="UP000054845">
    <property type="component" value="Unassembled WGS sequence"/>
</dbReference>
<evidence type="ECO:0000313" key="1">
    <source>
        <dbReference type="EMBL" id="CEH16851.1"/>
    </source>
</evidence>
<accession>A0A0P1BL24</accession>
<sequence>MCSLIGAGMVCVDDYGLPGNLPLSSPKCKRMALGDDFKVRLGDDWLGLYLNVTGDKLKLRRTAVLNAVYDIARDLGGVPAEYLSASTGCAYKEARANLSIMRG</sequence>
<organism evidence="1 2">
    <name type="scientific">Ceraceosorus bombacis</name>
    <dbReference type="NCBI Taxonomy" id="401625"/>
    <lineage>
        <taxon>Eukaryota</taxon>
        <taxon>Fungi</taxon>
        <taxon>Dikarya</taxon>
        <taxon>Basidiomycota</taxon>
        <taxon>Ustilaginomycotina</taxon>
        <taxon>Exobasidiomycetes</taxon>
        <taxon>Ceraceosorales</taxon>
        <taxon>Ceraceosoraceae</taxon>
        <taxon>Ceraceosorus</taxon>
    </lineage>
</organism>
<keyword evidence="2" id="KW-1185">Reference proteome</keyword>
<dbReference type="AlphaFoldDB" id="A0A0P1BL24"/>